<dbReference type="AlphaFoldDB" id="A0AAJ0BI47"/>
<gene>
    <name evidence="2" type="ORF">QBC47DRAFT_459897</name>
</gene>
<feature type="compositionally biased region" description="Basic and acidic residues" evidence="1">
    <location>
        <begin position="104"/>
        <end position="115"/>
    </location>
</feature>
<dbReference type="EMBL" id="MU839831">
    <property type="protein sequence ID" value="KAK1757282.1"/>
    <property type="molecule type" value="Genomic_DNA"/>
</dbReference>
<sequence>MAQKNQNCRPPTLSHLNPRAYGIRGDKLAEHKKYFARTDNNGHQFRTTLEEVIYLNGRRRRTAIRHDGHYIRTRSGSQPAGIQDGDEADRYPTYLVPAHHIRHDKQMRGGRKGEQRGNAVEEQDIKREQETGTE</sequence>
<protein>
    <submittedName>
        <fullName evidence="2">Uncharacterized protein</fullName>
    </submittedName>
</protein>
<proteinExistence type="predicted"/>
<organism evidence="2 3">
    <name type="scientific">Echria macrotheca</name>
    <dbReference type="NCBI Taxonomy" id="438768"/>
    <lineage>
        <taxon>Eukaryota</taxon>
        <taxon>Fungi</taxon>
        <taxon>Dikarya</taxon>
        <taxon>Ascomycota</taxon>
        <taxon>Pezizomycotina</taxon>
        <taxon>Sordariomycetes</taxon>
        <taxon>Sordariomycetidae</taxon>
        <taxon>Sordariales</taxon>
        <taxon>Schizotheciaceae</taxon>
        <taxon>Echria</taxon>
    </lineage>
</organism>
<accession>A0AAJ0BI47</accession>
<reference evidence="2" key="1">
    <citation type="submission" date="2023-06" db="EMBL/GenBank/DDBJ databases">
        <title>Genome-scale phylogeny and comparative genomics of the fungal order Sordariales.</title>
        <authorList>
            <consortium name="Lawrence Berkeley National Laboratory"/>
            <person name="Hensen N."/>
            <person name="Bonometti L."/>
            <person name="Westerberg I."/>
            <person name="Brannstrom I.O."/>
            <person name="Guillou S."/>
            <person name="Cros-Aarteil S."/>
            <person name="Calhoun S."/>
            <person name="Haridas S."/>
            <person name="Kuo A."/>
            <person name="Mondo S."/>
            <person name="Pangilinan J."/>
            <person name="Riley R."/>
            <person name="Labutti K."/>
            <person name="Andreopoulos B."/>
            <person name="Lipzen A."/>
            <person name="Chen C."/>
            <person name="Yanf M."/>
            <person name="Daum C."/>
            <person name="Ng V."/>
            <person name="Clum A."/>
            <person name="Steindorff A."/>
            <person name="Ohm R."/>
            <person name="Martin F."/>
            <person name="Silar P."/>
            <person name="Natvig D."/>
            <person name="Lalanne C."/>
            <person name="Gautier V."/>
            <person name="Ament-Velasquez S.L."/>
            <person name="Kruys A."/>
            <person name="Hutchinson M.I."/>
            <person name="Powell A.J."/>
            <person name="Barry K."/>
            <person name="Miller A.N."/>
            <person name="Grigoriev I.V."/>
            <person name="Debuchy R."/>
            <person name="Gladieux P."/>
            <person name="Thoren M.H."/>
            <person name="Johannesson H."/>
        </authorList>
    </citation>
    <scope>NUCLEOTIDE SEQUENCE</scope>
    <source>
        <strain evidence="2">PSN4</strain>
    </source>
</reference>
<feature type="region of interest" description="Disordered" evidence="1">
    <location>
        <begin position="66"/>
        <end position="134"/>
    </location>
</feature>
<evidence type="ECO:0000313" key="2">
    <source>
        <dbReference type="EMBL" id="KAK1757282.1"/>
    </source>
</evidence>
<evidence type="ECO:0000313" key="3">
    <source>
        <dbReference type="Proteomes" id="UP001239445"/>
    </source>
</evidence>
<comment type="caution">
    <text evidence="2">The sequence shown here is derived from an EMBL/GenBank/DDBJ whole genome shotgun (WGS) entry which is preliminary data.</text>
</comment>
<dbReference type="Proteomes" id="UP001239445">
    <property type="component" value="Unassembled WGS sequence"/>
</dbReference>
<name>A0AAJ0BI47_9PEZI</name>
<feature type="compositionally biased region" description="Basic and acidic residues" evidence="1">
    <location>
        <begin position="123"/>
        <end position="134"/>
    </location>
</feature>
<evidence type="ECO:0000256" key="1">
    <source>
        <dbReference type="SAM" id="MobiDB-lite"/>
    </source>
</evidence>
<keyword evidence="3" id="KW-1185">Reference proteome</keyword>